<reference evidence="1 2" key="1">
    <citation type="submission" date="2016-11" db="EMBL/GenBank/DDBJ databases">
        <authorList>
            <consortium name="Pathogen Informatics"/>
        </authorList>
    </citation>
    <scope>NUCLEOTIDE SEQUENCE [LARGE SCALE GENOMIC DNA]</scope>
    <source>
        <strain evidence="1 2">968</strain>
    </source>
</reference>
<dbReference type="EMBL" id="FSFA01000001">
    <property type="protein sequence ID" value="SHW83267.1"/>
    <property type="molecule type" value="Genomic_DNA"/>
</dbReference>
<sequence length="81" mass="9129">MPTMTLYALWCEGYAATGEHGRARSLGTWAAESFDSAVELWNATKNRNSMYGNLVHHENGSWTLWGCRLFDNEADARRAFG</sequence>
<proteinExistence type="predicted"/>
<gene>
    <name evidence="1" type="ORF">SAMEA2275694_00341</name>
</gene>
<evidence type="ECO:0000313" key="2">
    <source>
        <dbReference type="Proteomes" id="UP000185183"/>
    </source>
</evidence>
<comment type="caution">
    <text evidence="1">The sequence shown here is derived from an EMBL/GenBank/DDBJ whole genome shotgun (WGS) entry which is preliminary data.</text>
</comment>
<protein>
    <submittedName>
        <fullName evidence="1">Uncharacterized protein</fullName>
    </submittedName>
</protein>
<accession>A0A9Q7WH02</accession>
<evidence type="ECO:0000313" key="1">
    <source>
        <dbReference type="EMBL" id="SHW83267.1"/>
    </source>
</evidence>
<organism evidence="1 2">
    <name type="scientific">Mycobacteroides abscessus subsp. bolletii</name>
    <dbReference type="NCBI Taxonomy" id="319705"/>
    <lineage>
        <taxon>Bacteria</taxon>
        <taxon>Bacillati</taxon>
        <taxon>Actinomycetota</taxon>
        <taxon>Actinomycetes</taxon>
        <taxon>Mycobacteriales</taxon>
        <taxon>Mycobacteriaceae</taxon>
        <taxon>Mycobacteroides</taxon>
        <taxon>Mycobacteroides abscessus</taxon>
    </lineage>
</organism>
<dbReference type="Proteomes" id="UP000185183">
    <property type="component" value="Unassembled WGS sequence"/>
</dbReference>
<dbReference type="AlphaFoldDB" id="A0A9Q7WH02"/>
<name>A0A9Q7WH02_9MYCO</name>
<dbReference type="RefSeq" id="WP_074323886.1">
    <property type="nucleotide sequence ID" value="NZ_FSCP01000001.1"/>
</dbReference>